<dbReference type="PANTHER" id="PTHR43243:SF11">
    <property type="entry name" value="AMINO ACID PERMEASE_ SLC12A DOMAIN-CONTAINING PROTEIN"/>
    <property type="match status" value="1"/>
</dbReference>
<feature type="transmembrane region" description="Helical" evidence="5">
    <location>
        <begin position="173"/>
        <end position="194"/>
    </location>
</feature>
<dbReference type="OrthoDB" id="1718410at2759"/>
<protein>
    <submittedName>
        <fullName evidence="6">Amino acid permease-domain-containing protein</fullName>
    </submittedName>
</protein>
<sequence>MSGNSSSTAAKSVDSTKIVMAEDNLPPPSFAESEFQHIRYRQIDRVNPSMLKYSSTPSRYPNLSNDWEFAGWGNTYYVELEDHKAEYSEQRSAHLGSLLGAFRATSISGNDLVASVLYSVGPCIVQAGQYAPISMLLVSLLMYPVKQLMTEVITALPFNGGTYSVMLNTTSKWIAAIAACFSILDYLATCGVSASTASAYLAEQVNLPSGFSPFLLALVIIIFFSLICLLGIRESSSVSLTIFILHLITMAVLIIASLIQWGRSGNAVLVANWQAPTPNGVNPVHAIFNGFCIGLLGVTGIEAAENYIQDLKPGTFPKVMTSMYCFLCIMNAPTVFLVTVLVPISVVQENAASSILMLAEYATPGQEWLRMWVMVDAVIVLCAGVLTGMIGAIGLVTRLASDRIVSSFFLKQNRFTGSNHYTIFTFLALNVILCCIVQGDATSLSGVFAVAFLGVLSMYALSNVMMKYKRGRLPRLVEVNLSTAIFCLLMLIVALVSNIVINPLIAAYFIIYFAVVVVVMMVMFKSGLLLKTLYWLSDRIGTIHPLVGVSRKTGSWLVQKIKALRKQPTLVFVKTDEPHILNKAILYVQANEESSHIKFVHIYDRLESIPQQLETNHRLLDEVYPKIQLDLIFIQGDFDPATVDAISKQMNIPKSFMFIGCPGSKFKYSLGDFEGIRIIML</sequence>
<dbReference type="Gene3D" id="1.20.1740.10">
    <property type="entry name" value="Amino acid/polyamine transporter I"/>
    <property type="match status" value="1"/>
</dbReference>
<comment type="subcellular location">
    <subcellularLocation>
        <location evidence="1">Membrane</location>
        <topology evidence="1">Multi-pass membrane protein</topology>
    </subcellularLocation>
</comment>
<dbReference type="Proteomes" id="UP000193560">
    <property type="component" value="Unassembled WGS sequence"/>
</dbReference>
<dbReference type="InterPro" id="IPR002293">
    <property type="entry name" value="AA/rel_permease1"/>
</dbReference>
<keyword evidence="4 5" id="KW-0472">Membrane</keyword>
<dbReference type="GO" id="GO:0015171">
    <property type="term" value="F:amino acid transmembrane transporter activity"/>
    <property type="evidence" value="ECO:0007669"/>
    <property type="project" value="TreeGrafter"/>
</dbReference>
<dbReference type="STRING" id="90262.A0A1X2IH48"/>
<dbReference type="Pfam" id="PF13520">
    <property type="entry name" value="AA_permease_2"/>
    <property type="match status" value="1"/>
</dbReference>
<dbReference type="GO" id="GO:0016020">
    <property type="term" value="C:membrane"/>
    <property type="evidence" value="ECO:0007669"/>
    <property type="project" value="UniProtKB-SubCell"/>
</dbReference>
<feature type="transmembrane region" description="Helical" evidence="5">
    <location>
        <begin position="214"/>
        <end position="232"/>
    </location>
</feature>
<feature type="transmembrane region" description="Helical" evidence="5">
    <location>
        <begin position="421"/>
        <end position="439"/>
    </location>
</feature>
<keyword evidence="2 5" id="KW-0812">Transmembrane</keyword>
<dbReference type="EMBL" id="MCGE01000011">
    <property type="protein sequence ID" value="ORZ16353.1"/>
    <property type="molecule type" value="Genomic_DNA"/>
</dbReference>
<evidence type="ECO:0000256" key="2">
    <source>
        <dbReference type="ARBA" id="ARBA00022692"/>
    </source>
</evidence>
<evidence type="ECO:0000256" key="4">
    <source>
        <dbReference type="ARBA" id="ARBA00023136"/>
    </source>
</evidence>
<evidence type="ECO:0000313" key="6">
    <source>
        <dbReference type="EMBL" id="ORZ16353.1"/>
    </source>
</evidence>
<feature type="transmembrane region" description="Helical" evidence="5">
    <location>
        <begin position="445"/>
        <end position="464"/>
    </location>
</feature>
<feature type="transmembrane region" description="Helical" evidence="5">
    <location>
        <begin position="377"/>
        <end position="400"/>
    </location>
</feature>
<evidence type="ECO:0000256" key="3">
    <source>
        <dbReference type="ARBA" id="ARBA00022989"/>
    </source>
</evidence>
<reference evidence="6 7" key="1">
    <citation type="submission" date="2016-07" db="EMBL/GenBank/DDBJ databases">
        <title>Pervasive Adenine N6-methylation of Active Genes in Fungi.</title>
        <authorList>
            <consortium name="DOE Joint Genome Institute"/>
            <person name="Mondo S.J."/>
            <person name="Dannebaum R.O."/>
            <person name="Kuo R.C."/>
            <person name="Labutti K."/>
            <person name="Haridas S."/>
            <person name="Kuo A."/>
            <person name="Salamov A."/>
            <person name="Ahrendt S.R."/>
            <person name="Lipzen A."/>
            <person name="Sullivan W."/>
            <person name="Andreopoulos W.B."/>
            <person name="Clum A."/>
            <person name="Lindquist E."/>
            <person name="Daum C."/>
            <person name="Ramamoorthy G.K."/>
            <person name="Gryganskyi A."/>
            <person name="Culley D."/>
            <person name="Magnuson J.K."/>
            <person name="James T.Y."/>
            <person name="O'Malley M.A."/>
            <person name="Stajich J.E."/>
            <person name="Spatafora J.W."/>
            <person name="Visel A."/>
            <person name="Grigoriev I.V."/>
        </authorList>
    </citation>
    <scope>NUCLEOTIDE SEQUENCE [LARGE SCALE GENOMIC DNA]</scope>
    <source>
        <strain evidence="6 7">NRRL 1336</strain>
    </source>
</reference>
<dbReference type="AlphaFoldDB" id="A0A1X2IH48"/>
<evidence type="ECO:0000256" key="5">
    <source>
        <dbReference type="SAM" id="Phobius"/>
    </source>
</evidence>
<name>A0A1X2IH48_9FUNG</name>
<evidence type="ECO:0000313" key="7">
    <source>
        <dbReference type="Proteomes" id="UP000193560"/>
    </source>
</evidence>
<keyword evidence="7" id="KW-1185">Reference proteome</keyword>
<feature type="transmembrane region" description="Helical" evidence="5">
    <location>
        <begin position="239"/>
        <end position="262"/>
    </location>
</feature>
<feature type="transmembrane region" description="Helical" evidence="5">
    <location>
        <begin position="476"/>
        <end position="499"/>
    </location>
</feature>
<organism evidence="6 7">
    <name type="scientific">Absidia repens</name>
    <dbReference type="NCBI Taxonomy" id="90262"/>
    <lineage>
        <taxon>Eukaryota</taxon>
        <taxon>Fungi</taxon>
        <taxon>Fungi incertae sedis</taxon>
        <taxon>Mucoromycota</taxon>
        <taxon>Mucoromycotina</taxon>
        <taxon>Mucoromycetes</taxon>
        <taxon>Mucorales</taxon>
        <taxon>Cunninghamellaceae</taxon>
        <taxon>Absidia</taxon>
    </lineage>
</organism>
<dbReference type="PANTHER" id="PTHR43243">
    <property type="entry name" value="INNER MEMBRANE TRANSPORTER YGJI-RELATED"/>
    <property type="match status" value="1"/>
</dbReference>
<proteinExistence type="predicted"/>
<comment type="caution">
    <text evidence="6">The sequence shown here is derived from an EMBL/GenBank/DDBJ whole genome shotgun (WGS) entry which is preliminary data.</text>
</comment>
<feature type="transmembrane region" description="Helical" evidence="5">
    <location>
        <begin position="324"/>
        <end position="347"/>
    </location>
</feature>
<evidence type="ECO:0000256" key="1">
    <source>
        <dbReference type="ARBA" id="ARBA00004141"/>
    </source>
</evidence>
<accession>A0A1X2IH48</accession>
<feature type="transmembrane region" description="Helical" evidence="5">
    <location>
        <begin position="505"/>
        <end position="524"/>
    </location>
</feature>
<gene>
    <name evidence="6" type="ORF">BCR42DRAFT_351938</name>
</gene>
<feature type="transmembrane region" description="Helical" evidence="5">
    <location>
        <begin position="282"/>
        <end position="304"/>
    </location>
</feature>
<keyword evidence="3 5" id="KW-1133">Transmembrane helix</keyword>